<keyword evidence="5 8" id="KW-0460">Magnesium</keyword>
<evidence type="ECO:0000313" key="10">
    <source>
        <dbReference type="EMBL" id="AIQ56645.1"/>
    </source>
</evidence>
<protein>
    <recommendedName>
        <fullName evidence="8">Holo-[acyl-carrier-protein] synthase</fullName>
        <shortName evidence="8">Holo-ACP synthase</shortName>
        <ecNumber evidence="8">2.7.8.7</ecNumber>
    </recommendedName>
    <alternativeName>
        <fullName evidence="8">4'-phosphopantetheinyl transferase AcpS</fullName>
    </alternativeName>
</protein>
<dbReference type="InterPro" id="IPR002582">
    <property type="entry name" value="ACPS"/>
</dbReference>
<dbReference type="Pfam" id="PF01648">
    <property type="entry name" value="ACPS"/>
    <property type="match status" value="1"/>
</dbReference>
<evidence type="ECO:0000313" key="11">
    <source>
        <dbReference type="Proteomes" id="UP000029518"/>
    </source>
</evidence>
<dbReference type="NCBIfam" id="TIGR00516">
    <property type="entry name" value="acpS"/>
    <property type="match status" value="1"/>
</dbReference>
<dbReference type="EC" id="2.7.8.7" evidence="8"/>
<dbReference type="GO" id="GO:0008897">
    <property type="term" value="F:holo-[acyl-carrier-protein] synthase activity"/>
    <property type="evidence" value="ECO:0007669"/>
    <property type="project" value="UniProtKB-UniRule"/>
</dbReference>
<accession>A0A089L972</accession>
<keyword evidence="1 8" id="KW-0444">Lipid biosynthesis</keyword>
<dbReference type="SUPFAM" id="SSF56214">
    <property type="entry name" value="4'-phosphopantetheinyl transferase"/>
    <property type="match status" value="1"/>
</dbReference>
<evidence type="ECO:0000256" key="1">
    <source>
        <dbReference type="ARBA" id="ARBA00022516"/>
    </source>
</evidence>
<comment type="function">
    <text evidence="8">Transfers the 4'-phosphopantetheine moiety from coenzyme A to a Ser of acyl-carrier-protein.</text>
</comment>
<comment type="subcellular location">
    <subcellularLocation>
        <location evidence="8">Cytoplasm</location>
    </subcellularLocation>
</comment>
<evidence type="ECO:0000256" key="3">
    <source>
        <dbReference type="ARBA" id="ARBA00022723"/>
    </source>
</evidence>
<dbReference type="HAMAP" id="MF_00101">
    <property type="entry name" value="AcpS"/>
    <property type="match status" value="1"/>
</dbReference>
<keyword evidence="6 8" id="KW-0443">Lipid metabolism</keyword>
<dbReference type="GO" id="GO:0000287">
    <property type="term" value="F:magnesium ion binding"/>
    <property type="evidence" value="ECO:0007669"/>
    <property type="project" value="UniProtKB-UniRule"/>
</dbReference>
<keyword evidence="2 8" id="KW-0808">Transferase</keyword>
<dbReference type="InterPro" id="IPR008278">
    <property type="entry name" value="4-PPantetheinyl_Trfase_dom"/>
</dbReference>
<feature type="domain" description="4'-phosphopantetheinyl transferase" evidence="9">
    <location>
        <begin position="4"/>
        <end position="119"/>
    </location>
</feature>
<gene>
    <name evidence="8" type="primary">acpS</name>
    <name evidence="10" type="ORF">PBOR_06590</name>
</gene>
<dbReference type="KEGG" id="pbd:PBOR_06590"/>
<feature type="binding site" evidence="8">
    <location>
        <position position="58"/>
    </location>
    <ligand>
        <name>Mg(2+)</name>
        <dbReference type="ChEBI" id="CHEBI:18420"/>
    </ligand>
</feature>
<keyword evidence="3 8" id="KW-0479">Metal-binding</keyword>
<keyword evidence="8" id="KW-0963">Cytoplasm</keyword>
<evidence type="ECO:0000256" key="2">
    <source>
        <dbReference type="ARBA" id="ARBA00022679"/>
    </source>
</evidence>
<keyword evidence="7 8" id="KW-0275">Fatty acid biosynthesis</keyword>
<evidence type="ECO:0000256" key="4">
    <source>
        <dbReference type="ARBA" id="ARBA00022832"/>
    </source>
</evidence>
<dbReference type="Gene3D" id="3.90.470.20">
    <property type="entry name" value="4'-phosphopantetheinyl transferase domain"/>
    <property type="match status" value="1"/>
</dbReference>
<sequence>MIRGIGMDIISISFVEQMMAKCGELFMQQYFSKEERELFTCKKRHAADFLAGRFAAKEALLKAIGTGMNCELGWNEMEFLNHASGQPYLVRSRGLETYVQQQETVHVSISHHGDYAAAFIIIESSQ</sequence>
<dbReference type="HOGENOM" id="CLU_089696_3_1_9"/>
<comment type="cofactor">
    <cofactor evidence="8">
        <name>Mg(2+)</name>
        <dbReference type="ChEBI" id="CHEBI:18420"/>
    </cofactor>
</comment>
<dbReference type="Proteomes" id="UP000029518">
    <property type="component" value="Chromosome"/>
</dbReference>
<evidence type="ECO:0000256" key="5">
    <source>
        <dbReference type="ARBA" id="ARBA00022842"/>
    </source>
</evidence>
<reference evidence="10" key="1">
    <citation type="submission" date="2014-08" db="EMBL/GenBank/DDBJ databases">
        <title>Comparative genomics of the Paenibacillus odorifer group.</title>
        <authorList>
            <person name="den Bakker H.C."/>
            <person name="Tsai Y.-C.Y.-C."/>
            <person name="Martin N."/>
            <person name="Korlach J."/>
            <person name="Wiedmann M."/>
        </authorList>
    </citation>
    <scope>NUCLEOTIDE SEQUENCE [LARGE SCALE GENOMIC DNA]</scope>
    <source>
        <strain evidence="10">DSM 13188</strain>
    </source>
</reference>
<comment type="similarity">
    <text evidence="8">Belongs to the P-Pant transferase superfamily. AcpS family.</text>
</comment>
<dbReference type="RefSeq" id="WP_042210955.1">
    <property type="nucleotide sequence ID" value="NZ_CP009285.1"/>
</dbReference>
<dbReference type="InterPro" id="IPR037143">
    <property type="entry name" value="4-PPantetheinyl_Trfase_dom_sf"/>
</dbReference>
<dbReference type="InterPro" id="IPR004568">
    <property type="entry name" value="Ppantetheine-prot_Trfase_dom"/>
</dbReference>
<evidence type="ECO:0000259" key="9">
    <source>
        <dbReference type="Pfam" id="PF01648"/>
    </source>
</evidence>
<proteinExistence type="inferred from homology"/>
<evidence type="ECO:0000256" key="8">
    <source>
        <dbReference type="HAMAP-Rule" id="MF_00101"/>
    </source>
</evidence>
<organism evidence="10 11">
    <name type="scientific">Paenibacillus borealis</name>
    <dbReference type="NCBI Taxonomy" id="160799"/>
    <lineage>
        <taxon>Bacteria</taxon>
        <taxon>Bacillati</taxon>
        <taxon>Bacillota</taxon>
        <taxon>Bacilli</taxon>
        <taxon>Bacillales</taxon>
        <taxon>Paenibacillaceae</taxon>
        <taxon>Paenibacillus</taxon>
    </lineage>
</organism>
<comment type="catalytic activity">
    <reaction evidence="8">
        <text>apo-[ACP] + CoA = holo-[ACP] + adenosine 3',5'-bisphosphate + H(+)</text>
        <dbReference type="Rhea" id="RHEA:12068"/>
        <dbReference type="Rhea" id="RHEA-COMP:9685"/>
        <dbReference type="Rhea" id="RHEA-COMP:9690"/>
        <dbReference type="ChEBI" id="CHEBI:15378"/>
        <dbReference type="ChEBI" id="CHEBI:29999"/>
        <dbReference type="ChEBI" id="CHEBI:57287"/>
        <dbReference type="ChEBI" id="CHEBI:58343"/>
        <dbReference type="ChEBI" id="CHEBI:64479"/>
        <dbReference type="EC" id="2.7.8.7"/>
    </reaction>
</comment>
<dbReference type="OrthoDB" id="517356at2"/>
<evidence type="ECO:0000256" key="6">
    <source>
        <dbReference type="ARBA" id="ARBA00023098"/>
    </source>
</evidence>
<dbReference type="NCBIfam" id="TIGR00556">
    <property type="entry name" value="pantethn_trn"/>
    <property type="match status" value="1"/>
</dbReference>
<name>A0A089L972_PAEBO</name>
<dbReference type="GO" id="GO:0006633">
    <property type="term" value="P:fatty acid biosynthetic process"/>
    <property type="evidence" value="ECO:0007669"/>
    <property type="project" value="UniProtKB-UniRule"/>
</dbReference>
<keyword evidence="4 8" id="KW-0276">Fatty acid metabolism</keyword>
<evidence type="ECO:0000256" key="7">
    <source>
        <dbReference type="ARBA" id="ARBA00023160"/>
    </source>
</evidence>
<feature type="binding site" evidence="8">
    <location>
        <position position="8"/>
    </location>
    <ligand>
        <name>Mg(2+)</name>
        <dbReference type="ChEBI" id="CHEBI:18420"/>
    </ligand>
</feature>
<dbReference type="GO" id="GO:0005737">
    <property type="term" value="C:cytoplasm"/>
    <property type="evidence" value="ECO:0007669"/>
    <property type="project" value="UniProtKB-SubCell"/>
</dbReference>
<dbReference type="EMBL" id="CP009285">
    <property type="protein sequence ID" value="AIQ56645.1"/>
    <property type="molecule type" value="Genomic_DNA"/>
</dbReference>
<dbReference type="AlphaFoldDB" id="A0A089L972"/>
<keyword evidence="11" id="KW-1185">Reference proteome</keyword>